<evidence type="ECO:0000256" key="3">
    <source>
        <dbReference type="ARBA" id="ARBA00022481"/>
    </source>
</evidence>
<dbReference type="InterPro" id="IPR055261">
    <property type="entry name" value="PI_transfer_N"/>
</dbReference>
<dbReference type="InterPro" id="IPR036412">
    <property type="entry name" value="HAD-like_sf"/>
</dbReference>
<dbReference type="InterPro" id="IPR031315">
    <property type="entry name" value="LNS2/PITP"/>
</dbReference>
<feature type="region of interest" description="Disordered" evidence="6">
    <location>
        <begin position="265"/>
        <end position="330"/>
    </location>
</feature>
<dbReference type="Pfam" id="PF24695">
    <property type="entry name" value="PITM1-3"/>
    <property type="match status" value="1"/>
</dbReference>
<dbReference type="PROSITE" id="PS51043">
    <property type="entry name" value="DDHD"/>
    <property type="match status" value="1"/>
</dbReference>
<feature type="compositionally biased region" description="Low complexity" evidence="6">
    <location>
        <begin position="613"/>
        <end position="626"/>
    </location>
</feature>
<dbReference type="CDD" id="cd08889">
    <property type="entry name" value="SRPBCC_PITPNM1-2_like"/>
    <property type="match status" value="1"/>
</dbReference>
<evidence type="ECO:0000256" key="4">
    <source>
        <dbReference type="ARBA" id="ARBA00022553"/>
    </source>
</evidence>
<evidence type="ECO:0000259" key="7">
    <source>
        <dbReference type="PROSITE" id="PS51043"/>
    </source>
</evidence>
<dbReference type="FunFam" id="3.30.530.20:FF:000001">
    <property type="entry name" value="Phosphatidylinositol transfer protein membrane associated 2"/>
    <property type="match status" value="1"/>
</dbReference>
<evidence type="ECO:0000256" key="2">
    <source>
        <dbReference type="ARBA" id="ARBA00010316"/>
    </source>
</evidence>
<reference evidence="8" key="1">
    <citation type="submission" date="2020-07" db="EMBL/GenBank/DDBJ databases">
        <title>A long reads based de novo assembly of the rainbow trout Arlee double haploid line genome.</title>
        <authorList>
            <person name="Gao G."/>
            <person name="Palti Y."/>
        </authorList>
    </citation>
    <scope>NUCLEOTIDE SEQUENCE [LARGE SCALE GENOMIC DNA]</scope>
</reference>
<comment type="similarity">
    <text evidence="2">Belongs to the PtdIns transfer protein family. PI transfer class IIA subfamily.</text>
</comment>
<evidence type="ECO:0000313" key="8">
    <source>
        <dbReference type="Ensembl" id="ENSOMYP00000035791.2"/>
    </source>
</evidence>
<feature type="region of interest" description="Disordered" evidence="6">
    <location>
        <begin position="1311"/>
        <end position="1330"/>
    </location>
</feature>
<dbReference type="PRINTS" id="PR00391">
    <property type="entry name" value="PITRANSFER"/>
</dbReference>
<dbReference type="FunFam" id="3.40.50.1000:FF:000173">
    <property type="entry name" value="Membrane-associated phosphatidylinositol transfer protein 2"/>
    <property type="match status" value="1"/>
</dbReference>
<proteinExistence type="inferred from homology"/>
<dbReference type="GO" id="GO:0046872">
    <property type="term" value="F:metal ion binding"/>
    <property type="evidence" value="ECO:0007669"/>
    <property type="project" value="InterPro"/>
</dbReference>
<feature type="domain" description="DDHD" evidence="7">
    <location>
        <begin position="706"/>
        <end position="932"/>
    </location>
</feature>
<reference evidence="8" key="3">
    <citation type="submission" date="2025-09" db="UniProtKB">
        <authorList>
            <consortium name="Ensembl"/>
        </authorList>
    </citation>
    <scope>IDENTIFICATION</scope>
</reference>
<evidence type="ECO:0000256" key="6">
    <source>
        <dbReference type="SAM" id="MobiDB-lite"/>
    </source>
</evidence>
<dbReference type="Proteomes" id="UP000694395">
    <property type="component" value="Chromosome 5"/>
</dbReference>
<dbReference type="Gene3D" id="3.40.50.1000">
    <property type="entry name" value="HAD superfamily/HAD-like"/>
    <property type="match status" value="1"/>
</dbReference>
<dbReference type="SUPFAM" id="SSF56784">
    <property type="entry name" value="HAD-like"/>
    <property type="match status" value="1"/>
</dbReference>
<dbReference type="SUPFAM" id="SSF55961">
    <property type="entry name" value="Bet v1-like"/>
    <property type="match status" value="1"/>
</dbReference>
<comment type="subcellular location">
    <subcellularLocation>
        <location evidence="1">Endomembrane system</location>
        <topology evidence="1">Peripheral membrane protein</topology>
    </subcellularLocation>
</comment>
<feature type="region of interest" description="Disordered" evidence="6">
    <location>
        <begin position="1268"/>
        <end position="1305"/>
    </location>
</feature>
<dbReference type="Pfam" id="PF02121">
    <property type="entry name" value="IP_trans"/>
    <property type="match status" value="1"/>
</dbReference>
<reference evidence="8" key="2">
    <citation type="submission" date="2025-08" db="UniProtKB">
        <authorList>
            <consortium name="Ensembl"/>
        </authorList>
    </citation>
    <scope>IDENTIFICATION</scope>
</reference>
<dbReference type="InterPro" id="IPR023393">
    <property type="entry name" value="START-like_dom_sf"/>
</dbReference>
<protein>
    <recommendedName>
        <fullName evidence="7">DDHD domain-containing protein</fullName>
    </recommendedName>
</protein>
<dbReference type="GO" id="GO:0008526">
    <property type="term" value="F:phosphatidylinositol transfer activity"/>
    <property type="evidence" value="ECO:0007669"/>
    <property type="project" value="TreeGrafter"/>
</dbReference>
<evidence type="ECO:0000313" key="9">
    <source>
        <dbReference type="Proteomes" id="UP000694395"/>
    </source>
</evidence>
<dbReference type="GeneTree" id="ENSGT00940000153849"/>
<evidence type="ECO:0000256" key="1">
    <source>
        <dbReference type="ARBA" id="ARBA00004184"/>
    </source>
</evidence>
<dbReference type="GO" id="GO:0035091">
    <property type="term" value="F:phosphatidylinositol binding"/>
    <property type="evidence" value="ECO:0007669"/>
    <property type="project" value="TreeGrafter"/>
</dbReference>
<dbReference type="Gene3D" id="3.30.530.20">
    <property type="match status" value="1"/>
</dbReference>
<keyword evidence="9" id="KW-1185">Reference proteome</keyword>
<dbReference type="GO" id="GO:0008525">
    <property type="term" value="F:phosphatidylcholine transporter activity"/>
    <property type="evidence" value="ECO:0007669"/>
    <property type="project" value="TreeGrafter"/>
</dbReference>
<dbReference type="PANTHER" id="PTHR10658:SF84">
    <property type="entry name" value="MEMBRANE-ASSOCIATED PHOSPHATIDYLINOSITOL TRANSFER PROTEIN 2"/>
    <property type="match status" value="1"/>
</dbReference>
<dbReference type="GO" id="GO:0031210">
    <property type="term" value="F:phosphatidylcholine binding"/>
    <property type="evidence" value="ECO:0007669"/>
    <property type="project" value="TreeGrafter"/>
</dbReference>
<organism evidence="8 9">
    <name type="scientific">Oncorhynchus mykiss</name>
    <name type="common">Rainbow trout</name>
    <name type="synonym">Salmo gairdneri</name>
    <dbReference type="NCBI Taxonomy" id="8022"/>
    <lineage>
        <taxon>Eukaryota</taxon>
        <taxon>Metazoa</taxon>
        <taxon>Chordata</taxon>
        <taxon>Craniata</taxon>
        <taxon>Vertebrata</taxon>
        <taxon>Euteleostomi</taxon>
        <taxon>Actinopterygii</taxon>
        <taxon>Neopterygii</taxon>
        <taxon>Teleostei</taxon>
        <taxon>Protacanthopterygii</taxon>
        <taxon>Salmoniformes</taxon>
        <taxon>Salmonidae</taxon>
        <taxon>Salmoninae</taxon>
        <taxon>Oncorhynchus</taxon>
    </lineage>
</organism>
<feature type="region of interest" description="Disordered" evidence="6">
    <location>
        <begin position="613"/>
        <end position="662"/>
    </location>
</feature>
<sequence>MLIKEYRIPMPMSVEEYRIAQLYMIQKKSREESCGEGSGVEILENKPYEDGPGGSGQYTHKVYHIGKHIPSWFCSILPQAALRVEEESWNAYPYTRTRYTCPFVEKFSIDIETYYKPDTGTQECFNLSSVEKRTRTIDPIDIVKDYIAPHEYLVEEDPKLYLSERTKRGPLTDDWIELINQNPTQNTVMCAYKLCKVEFRYWGMQSKIERFIHDVGLRKVMVRAHRQAWCWQDEWYGLTIEDIRQLELETQLALARTMAQYSLSDTEEGAEVTNGTPATPDQDQEGVKALGEGGEVEGGRTGLGDALQTRGELTKQWSTSSKSSNRSSKRGVPSLYFLFPWRMQSIARDSEDSTDDEFFDAHEDFSGDEEMLLHAKEMTKWSSNDLMDKMETTETDEENLYQSGEEYAATSSDERLLEDGSSQQCLAPSKIHVLLLVLHGGNILDTGAGEPNSKQADVNTLTGAFETVMRVHYPAALGRIAIRVVPCPAVCADAFSLVSNLSPYSYDEGCLSNSQDHIPLAALPLLATSAPQYQDAVATVIQRANQVYGDFLRSLEGTSFSGQVCVIGDCVGGILGFDALCSSNVTVSESQNSSRRGSTVSVQDTDLLSPGIIINSVSPSSPSSPSLEGSRHLSRSNIDIPRSLGPDDPKTMLPRKRSDSSTYELDTIKQHQAFLSSLHSSVLRTDPGSRRSSSSTMLEGGALGRLDFEVADFFLFGSPLGLVLALRKTVVPSIDVSALRPACQQVYNLFHPADPSASRLEPLLEKRFHQLPPFCVPRYQRFPLGDGHSALLADVLHSHCGVFVDSQYPSSPLTGPPHPRGLRRSSEASIASQVSGMADSYNASNITNSQYWTLYCLIYLSFLLLSLSLFLSLSRSFSSVASRWWGSKRMDFALYCPDALTAFPTVALPHLFHASYWESTDVVSFLLRQVMRHETSSILELDGKEVTEFKPSKPREKWIRKRTHVKIRNVTANHRVNDAVFSEDGTQLVMGRFMYGPLDMVTLTGEKIDIHIMTQPPSGEWVYFDTELTNSSGRISYVIPESKRLGIGVYPVKLVVRGDHTFADSYLTVLPRGTDFVVFSIDGSFAASVSIMGSDPKVRAGAVDVVRHWQDLGYLIVYVTGRPDMQKQRVVAWLSQHNFPHGIVSFCDGLVHDPLRHKANFLKSLICEAHMKIFAAYGSTKDITVYSSLGLPPSHIYIVGRPTKKMSSQCQFIPDGYASHLSQLEYSQRSRPAKTASARIVLRKGSFGLGAAGGDYLRKRNHILRSINATGGAGSSSPGQPGRTERTLSQCEVERERAGAGTQRSMSIAAGCWGRTGSTKEGSGGLLSPK</sequence>
<dbReference type="InterPro" id="IPR001666">
    <property type="entry name" value="PI_transfer"/>
</dbReference>
<dbReference type="SMART" id="SM00775">
    <property type="entry name" value="LNS2"/>
    <property type="match status" value="1"/>
</dbReference>
<keyword evidence="4" id="KW-0597">Phosphoprotein</keyword>
<dbReference type="GO" id="GO:0012505">
    <property type="term" value="C:endomembrane system"/>
    <property type="evidence" value="ECO:0007669"/>
    <property type="project" value="UniProtKB-SubCell"/>
</dbReference>
<accession>A0A8C7QF33</accession>
<evidence type="ECO:0000256" key="5">
    <source>
        <dbReference type="ARBA" id="ARBA00022837"/>
    </source>
</evidence>
<dbReference type="InterPro" id="IPR023214">
    <property type="entry name" value="HAD_sf"/>
</dbReference>
<dbReference type="InterPro" id="IPR004177">
    <property type="entry name" value="DDHD_dom"/>
</dbReference>
<dbReference type="Ensembl" id="ENSOMYT00000039030.2">
    <property type="protein sequence ID" value="ENSOMYP00000035791.2"/>
    <property type="gene ID" value="ENSOMYG00000014145.2"/>
</dbReference>
<dbReference type="SMART" id="SM01127">
    <property type="entry name" value="DDHD"/>
    <property type="match status" value="1"/>
</dbReference>
<dbReference type="GO" id="GO:0005737">
    <property type="term" value="C:cytoplasm"/>
    <property type="evidence" value="ECO:0007669"/>
    <property type="project" value="TreeGrafter"/>
</dbReference>
<name>A0A8C7QF33_ONCMY</name>
<keyword evidence="5" id="KW-0106">Calcium</keyword>
<keyword evidence="3" id="KW-0488">Methylation</keyword>
<dbReference type="Pfam" id="PF02862">
    <property type="entry name" value="DDHD"/>
    <property type="match status" value="1"/>
</dbReference>
<dbReference type="Pfam" id="PF24694">
    <property type="entry name" value="LNS2_PITM1-3"/>
    <property type="match status" value="1"/>
</dbReference>
<dbReference type="PANTHER" id="PTHR10658">
    <property type="entry name" value="PHOSPHATIDYLINOSITOL TRANSFER PROTEIN"/>
    <property type="match status" value="1"/>
</dbReference>